<protein>
    <recommendedName>
        <fullName evidence="1">DUF7745 domain-containing protein</fullName>
    </recommendedName>
</protein>
<dbReference type="PANTHER" id="PTHR48154:SF1">
    <property type="entry name" value="PROTEIN, PUTATIVE-RELATED"/>
    <property type="match status" value="1"/>
</dbReference>
<evidence type="ECO:0000259" key="1">
    <source>
        <dbReference type="Pfam" id="PF24924"/>
    </source>
</evidence>
<evidence type="ECO:0000313" key="3">
    <source>
        <dbReference type="Proteomes" id="UP000257109"/>
    </source>
</evidence>
<dbReference type="EMBL" id="QJKJ01004724">
    <property type="protein sequence ID" value="RDX92991.1"/>
    <property type="molecule type" value="Genomic_DNA"/>
</dbReference>
<accession>A0A371GR08</accession>
<gene>
    <name evidence="2" type="ORF">CR513_24816</name>
</gene>
<dbReference type="AlphaFoldDB" id="A0A371GR08"/>
<keyword evidence="3" id="KW-1185">Reference proteome</keyword>
<feature type="non-terminal residue" evidence="2">
    <location>
        <position position="1"/>
    </location>
</feature>
<dbReference type="Proteomes" id="UP000257109">
    <property type="component" value="Unassembled WGS sequence"/>
</dbReference>
<reference evidence="2" key="1">
    <citation type="submission" date="2018-05" db="EMBL/GenBank/DDBJ databases">
        <title>Draft genome of Mucuna pruriens seed.</title>
        <authorList>
            <person name="Nnadi N.E."/>
            <person name="Vos R."/>
            <person name="Hasami M.H."/>
            <person name="Devisetty U.K."/>
            <person name="Aguiy J.C."/>
        </authorList>
    </citation>
    <scope>NUCLEOTIDE SEQUENCE [LARGE SCALE GENOMIC DNA]</scope>
    <source>
        <strain evidence="2">JCA_2017</strain>
    </source>
</reference>
<feature type="non-terminal residue" evidence="2">
    <location>
        <position position="136"/>
    </location>
</feature>
<name>A0A371GR08_MUCPR</name>
<dbReference type="InterPro" id="IPR056647">
    <property type="entry name" value="DUF7745"/>
</dbReference>
<dbReference type="PANTHER" id="PTHR48154">
    <property type="entry name" value="PROTEIN, PUTATIVE-RELATED"/>
    <property type="match status" value="1"/>
</dbReference>
<feature type="domain" description="DUF7745" evidence="1">
    <location>
        <begin position="4"/>
        <end position="126"/>
    </location>
</feature>
<comment type="caution">
    <text evidence="2">The sequence shown here is derived from an EMBL/GenBank/DDBJ whole genome shotgun (WGS) entry which is preliminary data.</text>
</comment>
<dbReference type="Pfam" id="PF24924">
    <property type="entry name" value="DUF7745"/>
    <property type="match status" value="1"/>
</dbReference>
<evidence type="ECO:0000313" key="2">
    <source>
        <dbReference type="EMBL" id="RDX92991.1"/>
    </source>
</evidence>
<proteinExistence type="predicted"/>
<dbReference type="OrthoDB" id="1435337at2759"/>
<organism evidence="2 3">
    <name type="scientific">Mucuna pruriens</name>
    <name type="common">Velvet bean</name>
    <name type="synonym">Dolichos pruriens</name>
    <dbReference type="NCBI Taxonomy" id="157652"/>
    <lineage>
        <taxon>Eukaryota</taxon>
        <taxon>Viridiplantae</taxon>
        <taxon>Streptophyta</taxon>
        <taxon>Embryophyta</taxon>
        <taxon>Tracheophyta</taxon>
        <taxon>Spermatophyta</taxon>
        <taxon>Magnoliopsida</taxon>
        <taxon>eudicotyledons</taxon>
        <taxon>Gunneridae</taxon>
        <taxon>Pentapetalae</taxon>
        <taxon>rosids</taxon>
        <taxon>fabids</taxon>
        <taxon>Fabales</taxon>
        <taxon>Fabaceae</taxon>
        <taxon>Papilionoideae</taxon>
        <taxon>50 kb inversion clade</taxon>
        <taxon>NPAAA clade</taxon>
        <taxon>indigoferoid/millettioid clade</taxon>
        <taxon>Phaseoleae</taxon>
        <taxon>Mucuna</taxon>
    </lineage>
</organism>
<sequence>LLTKAEWTTHLHEATKKIIHWYLQWNEREDVIIKCGGFSNIPLVGTQGAINCNPELTLRQVGYPMVLPSSKEVITPFVIHGLGVQNGEYLRKIRRSWKGVVRRGFEWGPRSCEASSSYRSWLWHRIECTLLTFNDP</sequence>